<proteinExistence type="predicted"/>
<name>A0A2P5E4H3_TREOI</name>
<comment type="caution">
    <text evidence="1">The sequence shown here is derived from an EMBL/GenBank/DDBJ whole genome shotgun (WGS) entry which is preliminary data.</text>
</comment>
<dbReference type="EMBL" id="JXTC01000231">
    <property type="protein sequence ID" value="PON80435.1"/>
    <property type="molecule type" value="Genomic_DNA"/>
</dbReference>
<dbReference type="InParanoid" id="A0A2P5E4H3"/>
<reference evidence="2" key="1">
    <citation type="submission" date="2016-06" db="EMBL/GenBank/DDBJ databases">
        <title>Parallel loss of symbiosis genes in relatives of nitrogen-fixing non-legume Parasponia.</title>
        <authorList>
            <person name="Van Velzen R."/>
            <person name="Holmer R."/>
            <person name="Bu F."/>
            <person name="Rutten L."/>
            <person name="Van Zeijl A."/>
            <person name="Liu W."/>
            <person name="Santuari L."/>
            <person name="Cao Q."/>
            <person name="Sharma T."/>
            <person name="Shen D."/>
            <person name="Roswanjaya Y."/>
            <person name="Wardhani T."/>
            <person name="Kalhor M.S."/>
            <person name="Jansen J."/>
            <person name="Van den Hoogen J."/>
            <person name="Gungor B."/>
            <person name="Hartog M."/>
            <person name="Hontelez J."/>
            <person name="Verver J."/>
            <person name="Yang W.-C."/>
            <person name="Schijlen E."/>
            <person name="Repin R."/>
            <person name="Schilthuizen M."/>
            <person name="Schranz E."/>
            <person name="Heidstra R."/>
            <person name="Miyata K."/>
            <person name="Fedorova E."/>
            <person name="Kohlen W."/>
            <person name="Bisseling T."/>
            <person name="Smit S."/>
            <person name="Geurts R."/>
        </authorList>
    </citation>
    <scope>NUCLEOTIDE SEQUENCE [LARGE SCALE GENOMIC DNA]</scope>
    <source>
        <strain evidence="2">cv. RG33-2</strain>
    </source>
</reference>
<dbReference type="OrthoDB" id="185373at2759"/>
<organism evidence="1 2">
    <name type="scientific">Trema orientale</name>
    <name type="common">Charcoal tree</name>
    <name type="synonym">Celtis orientalis</name>
    <dbReference type="NCBI Taxonomy" id="63057"/>
    <lineage>
        <taxon>Eukaryota</taxon>
        <taxon>Viridiplantae</taxon>
        <taxon>Streptophyta</taxon>
        <taxon>Embryophyta</taxon>
        <taxon>Tracheophyta</taxon>
        <taxon>Spermatophyta</taxon>
        <taxon>Magnoliopsida</taxon>
        <taxon>eudicotyledons</taxon>
        <taxon>Gunneridae</taxon>
        <taxon>Pentapetalae</taxon>
        <taxon>rosids</taxon>
        <taxon>fabids</taxon>
        <taxon>Rosales</taxon>
        <taxon>Cannabaceae</taxon>
        <taxon>Trema</taxon>
    </lineage>
</organism>
<sequence>MKLLKQFQEKDLVDGHTYRKLLYVLEDDFGHFDEKSIQADAITSLKLEKGEILLCGTHLKSKSLGPGKCPLMKISIKSYLGSWMQQLKHIFLLHPRRFFRYGTLIREQSSLGNS</sequence>
<accession>A0A2P5E4H3</accession>
<evidence type="ECO:0000313" key="1">
    <source>
        <dbReference type="EMBL" id="PON80435.1"/>
    </source>
</evidence>
<dbReference type="AlphaFoldDB" id="A0A2P5E4H3"/>
<keyword evidence="2" id="KW-1185">Reference proteome</keyword>
<protein>
    <submittedName>
        <fullName evidence="1">Uncharacterized protein</fullName>
    </submittedName>
</protein>
<gene>
    <name evidence="1" type="ORF">TorRG33x02_234390</name>
</gene>
<dbReference type="Proteomes" id="UP000237000">
    <property type="component" value="Unassembled WGS sequence"/>
</dbReference>
<evidence type="ECO:0000313" key="2">
    <source>
        <dbReference type="Proteomes" id="UP000237000"/>
    </source>
</evidence>